<gene>
    <name evidence="9" type="ORF">ACFPET_11410</name>
</gene>
<name>A0ABV8TZA7_9ACTN</name>
<dbReference type="EMBL" id="JBHSDK010000015">
    <property type="protein sequence ID" value="MFC4335809.1"/>
    <property type="molecule type" value="Genomic_DNA"/>
</dbReference>
<organism evidence="9 10">
    <name type="scientific">Salininema proteolyticum</name>
    <dbReference type="NCBI Taxonomy" id="1607685"/>
    <lineage>
        <taxon>Bacteria</taxon>
        <taxon>Bacillati</taxon>
        <taxon>Actinomycetota</taxon>
        <taxon>Actinomycetes</taxon>
        <taxon>Glycomycetales</taxon>
        <taxon>Glycomycetaceae</taxon>
        <taxon>Salininema</taxon>
    </lineage>
</organism>
<keyword evidence="4 8" id="KW-1003">Cell membrane</keyword>
<dbReference type="PANTHER" id="PTHR30269:SF37">
    <property type="entry name" value="MEMBRANE TRANSPORTER PROTEIN"/>
    <property type="match status" value="1"/>
</dbReference>
<reference evidence="10" key="1">
    <citation type="journal article" date="2019" name="Int. J. Syst. Evol. Microbiol.">
        <title>The Global Catalogue of Microorganisms (GCM) 10K type strain sequencing project: providing services to taxonomists for standard genome sequencing and annotation.</title>
        <authorList>
            <consortium name="The Broad Institute Genomics Platform"/>
            <consortium name="The Broad Institute Genome Sequencing Center for Infectious Disease"/>
            <person name="Wu L."/>
            <person name="Ma J."/>
        </authorList>
    </citation>
    <scope>NUCLEOTIDE SEQUENCE [LARGE SCALE GENOMIC DNA]</scope>
    <source>
        <strain evidence="10">IBRC-M 10908</strain>
    </source>
</reference>
<evidence type="ECO:0000256" key="4">
    <source>
        <dbReference type="ARBA" id="ARBA00022475"/>
    </source>
</evidence>
<dbReference type="InterPro" id="IPR052017">
    <property type="entry name" value="TSUP"/>
</dbReference>
<accession>A0ABV8TZA7</accession>
<keyword evidence="10" id="KW-1185">Reference proteome</keyword>
<feature type="transmembrane region" description="Helical" evidence="8">
    <location>
        <begin position="102"/>
        <end position="119"/>
    </location>
</feature>
<evidence type="ECO:0000256" key="3">
    <source>
        <dbReference type="ARBA" id="ARBA00022448"/>
    </source>
</evidence>
<feature type="transmembrane region" description="Helical" evidence="8">
    <location>
        <begin position="7"/>
        <end position="27"/>
    </location>
</feature>
<evidence type="ECO:0000313" key="10">
    <source>
        <dbReference type="Proteomes" id="UP001595823"/>
    </source>
</evidence>
<evidence type="ECO:0000256" key="1">
    <source>
        <dbReference type="ARBA" id="ARBA00004651"/>
    </source>
</evidence>
<keyword evidence="7 8" id="KW-0472">Membrane</keyword>
<evidence type="ECO:0000256" key="5">
    <source>
        <dbReference type="ARBA" id="ARBA00022692"/>
    </source>
</evidence>
<evidence type="ECO:0000256" key="7">
    <source>
        <dbReference type="ARBA" id="ARBA00023136"/>
    </source>
</evidence>
<dbReference type="Pfam" id="PF01925">
    <property type="entry name" value="TauE"/>
    <property type="match status" value="1"/>
</dbReference>
<evidence type="ECO:0000256" key="8">
    <source>
        <dbReference type="RuleBase" id="RU363041"/>
    </source>
</evidence>
<comment type="subcellular location">
    <subcellularLocation>
        <location evidence="1 8">Cell membrane</location>
        <topology evidence="1 8">Multi-pass membrane protein</topology>
    </subcellularLocation>
</comment>
<dbReference type="RefSeq" id="WP_380621033.1">
    <property type="nucleotide sequence ID" value="NZ_JBHSDK010000015.1"/>
</dbReference>
<proteinExistence type="inferred from homology"/>
<dbReference type="InterPro" id="IPR002781">
    <property type="entry name" value="TM_pro_TauE-like"/>
</dbReference>
<dbReference type="PANTHER" id="PTHR30269">
    <property type="entry name" value="TRANSMEMBRANE PROTEIN YFCA"/>
    <property type="match status" value="1"/>
</dbReference>
<feature type="transmembrane region" description="Helical" evidence="8">
    <location>
        <begin position="75"/>
        <end position="96"/>
    </location>
</feature>
<feature type="transmembrane region" description="Helical" evidence="8">
    <location>
        <begin position="197"/>
        <end position="216"/>
    </location>
</feature>
<feature type="transmembrane region" description="Helical" evidence="8">
    <location>
        <begin position="228"/>
        <end position="245"/>
    </location>
</feature>
<comment type="similarity">
    <text evidence="2 8">Belongs to the 4-toluene sulfonate uptake permease (TSUP) (TC 2.A.102) family.</text>
</comment>
<dbReference type="Proteomes" id="UP001595823">
    <property type="component" value="Unassembled WGS sequence"/>
</dbReference>
<sequence>METSSPVLEIVLIFLVLALASVIRTSAGFGFSLVSVPPLALILDPVTAVTTAVIMAAPLSIWIAAKDWRHIDRRITLTAVLCAAAGVPIGIAVLTLLNERTLTIAIAAVVLACTALVWSKVKIRGGLPVIAGVSLFSGASFASTGIDGPPMVAAMQGVGLEPRVQRATLAVVFSCTSLGSLVGFGTTGHLTMEVGKALLIGIPAFATGIVVGERLFKRFDATRFRQVVLGLLIVSSVSILTSVFST</sequence>
<keyword evidence="5 8" id="KW-0812">Transmembrane</keyword>
<feature type="transmembrane region" description="Helical" evidence="8">
    <location>
        <begin position="167"/>
        <end position="185"/>
    </location>
</feature>
<comment type="caution">
    <text evidence="9">The sequence shown here is derived from an EMBL/GenBank/DDBJ whole genome shotgun (WGS) entry which is preliminary data.</text>
</comment>
<keyword evidence="6 8" id="KW-1133">Transmembrane helix</keyword>
<protein>
    <recommendedName>
        <fullName evidence="8">Probable membrane transporter protein</fullName>
    </recommendedName>
</protein>
<evidence type="ECO:0000256" key="2">
    <source>
        <dbReference type="ARBA" id="ARBA00009142"/>
    </source>
</evidence>
<evidence type="ECO:0000313" key="9">
    <source>
        <dbReference type="EMBL" id="MFC4335809.1"/>
    </source>
</evidence>
<evidence type="ECO:0000256" key="6">
    <source>
        <dbReference type="ARBA" id="ARBA00022989"/>
    </source>
</evidence>
<feature type="transmembrane region" description="Helical" evidence="8">
    <location>
        <begin position="39"/>
        <end position="63"/>
    </location>
</feature>
<keyword evidence="3" id="KW-0813">Transport</keyword>